<dbReference type="EMBL" id="CP081294">
    <property type="protein sequence ID" value="QZD96025.1"/>
    <property type="molecule type" value="Genomic_DNA"/>
</dbReference>
<keyword evidence="3" id="KW-0012">Acyltransferase</keyword>
<proteinExistence type="predicted"/>
<accession>A0ABX9A456</accession>
<feature type="transmembrane region" description="Helical" evidence="1">
    <location>
        <begin position="92"/>
        <end position="112"/>
    </location>
</feature>
<evidence type="ECO:0000259" key="2">
    <source>
        <dbReference type="Pfam" id="PF01757"/>
    </source>
</evidence>
<keyword evidence="1" id="KW-0472">Membrane</keyword>
<dbReference type="InterPro" id="IPR050879">
    <property type="entry name" value="Acyltransferase_3"/>
</dbReference>
<keyword evidence="1" id="KW-0812">Transmembrane</keyword>
<feature type="domain" description="Acyltransferase 3" evidence="2">
    <location>
        <begin position="15"/>
        <end position="331"/>
    </location>
</feature>
<dbReference type="GO" id="GO:0016746">
    <property type="term" value="F:acyltransferase activity"/>
    <property type="evidence" value="ECO:0007669"/>
    <property type="project" value="UniProtKB-KW"/>
</dbReference>
<evidence type="ECO:0000313" key="3">
    <source>
        <dbReference type="EMBL" id="QZD96025.1"/>
    </source>
</evidence>
<organism evidence="3 4">
    <name type="scientific">Qipengyuania gelatinilytica</name>
    <dbReference type="NCBI Taxonomy" id="2867231"/>
    <lineage>
        <taxon>Bacteria</taxon>
        <taxon>Pseudomonadati</taxon>
        <taxon>Pseudomonadota</taxon>
        <taxon>Alphaproteobacteria</taxon>
        <taxon>Sphingomonadales</taxon>
        <taxon>Erythrobacteraceae</taxon>
        <taxon>Qipengyuania</taxon>
    </lineage>
</organism>
<dbReference type="Proteomes" id="UP000824321">
    <property type="component" value="Chromosome"/>
</dbReference>
<dbReference type="RefSeq" id="WP_221431750.1">
    <property type="nucleotide sequence ID" value="NZ_CP081294.1"/>
</dbReference>
<gene>
    <name evidence="3" type="ORF">K3136_04770</name>
</gene>
<feature type="transmembrane region" description="Helical" evidence="1">
    <location>
        <begin position="217"/>
        <end position="235"/>
    </location>
</feature>
<feature type="transmembrane region" description="Helical" evidence="1">
    <location>
        <begin position="318"/>
        <end position="336"/>
    </location>
</feature>
<evidence type="ECO:0000313" key="4">
    <source>
        <dbReference type="Proteomes" id="UP000824321"/>
    </source>
</evidence>
<feature type="transmembrane region" description="Helical" evidence="1">
    <location>
        <begin position="141"/>
        <end position="161"/>
    </location>
</feature>
<feature type="transmembrane region" description="Helical" evidence="1">
    <location>
        <begin position="294"/>
        <end position="312"/>
    </location>
</feature>
<feature type="transmembrane region" description="Helical" evidence="1">
    <location>
        <begin position="192"/>
        <end position="210"/>
    </location>
</feature>
<feature type="transmembrane region" description="Helical" evidence="1">
    <location>
        <begin position="18"/>
        <end position="34"/>
    </location>
</feature>
<feature type="transmembrane region" description="Helical" evidence="1">
    <location>
        <begin position="49"/>
        <end position="71"/>
    </location>
</feature>
<evidence type="ECO:0000256" key="1">
    <source>
        <dbReference type="SAM" id="Phobius"/>
    </source>
</evidence>
<dbReference type="PANTHER" id="PTHR23028:SF131">
    <property type="entry name" value="BLR2367 PROTEIN"/>
    <property type="match status" value="1"/>
</dbReference>
<reference evidence="3 4" key="1">
    <citation type="submission" date="2021-08" db="EMBL/GenBank/DDBJ databases">
        <title>Comparative Genomics Analysis of the Genus Qipengyuania Reveals Extensive Genetic Diversity and Metabolic Versatility, Including the Description of Fifteen Novel Species.</title>
        <authorList>
            <person name="Liu Y."/>
        </authorList>
    </citation>
    <scope>NUCLEOTIDE SEQUENCE [LARGE SCALE GENOMIC DNA]</scope>
    <source>
        <strain evidence="3 4">1NDH1</strain>
    </source>
</reference>
<name>A0ABX9A456_9SPHN</name>
<dbReference type="InterPro" id="IPR002656">
    <property type="entry name" value="Acyl_transf_3_dom"/>
</dbReference>
<keyword evidence="4" id="KW-1185">Reference proteome</keyword>
<feature type="transmembrane region" description="Helical" evidence="1">
    <location>
        <begin position="168"/>
        <end position="186"/>
    </location>
</feature>
<protein>
    <submittedName>
        <fullName evidence="3">Acyltransferase</fullName>
    </submittedName>
</protein>
<keyword evidence="1" id="KW-1133">Transmembrane helix</keyword>
<feature type="transmembrane region" description="Helical" evidence="1">
    <location>
        <begin position="255"/>
        <end position="273"/>
    </location>
</feature>
<dbReference type="Pfam" id="PF01757">
    <property type="entry name" value="Acyl_transf_3"/>
    <property type="match status" value="1"/>
</dbReference>
<sequence>MVANTDPKPATRLESVQVLRGFAAMLVVLIHAVQRQDRIGNPAEWLSTFSYVGAIGVDLFFIISGFVMALSMQRYEGGSGALTFLRQRAYRIVPSFWIWSAVFGALIVWQGWTIVPMQVLNTLTFIPIFDFGDYEAPVLGVGWTLAFEAVFYVVVSVVIMLRLPAWSLIPIIAALVLVPTLDTANWVGVRFFFNSILLEFALGVLAYLLWSKGWLRRSLVFAGAIGGLAVIAMLLPGKDGNLYLTPPIYNNSLSALRALVWGVPCFFIFLAVLEMKIGGGSVTRLMKLVGDASYSIYLTHQIVFFAIGWTALQGDLEAVLMIVAAAAFGILAYRLVEAPLLYRARSLRAQRHLGAQT</sequence>
<dbReference type="PANTHER" id="PTHR23028">
    <property type="entry name" value="ACETYLTRANSFERASE"/>
    <property type="match status" value="1"/>
</dbReference>
<keyword evidence="3" id="KW-0808">Transferase</keyword>